<dbReference type="PANTHER" id="PTHR13136:SF11">
    <property type="entry name" value="TESTIS-EXPRESSED PROTEIN 30"/>
    <property type="match status" value="1"/>
</dbReference>
<dbReference type="Proteomes" id="UP000295830">
    <property type="component" value="Unassembled WGS sequence"/>
</dbReference>
<organism evidence="2 3">
    <name type="scientific">Halospina denitrificans</name>
    <dbReference type="NCBI Taxonomy" id="332522"/>
    <lineage>
        <taxon>Bacteria</taxon>
        <taxon>Pseudomonadati</taxon>
        <taxon>Pseudomonadota</taxon>
        <taxon>Gammaproteobacteria</taxon>
        <taxon>Halospina</taxon>
    </lineage>
</organism>
<dbReference type="InterPro" id="IPR046879">
    <property type="entry name" value="KANL3/Tex30_Abhydrolase"/>
</dbReference>
<accession>A0A4R7JMW0</accession>
<protein>
    <recommendedName>
        <fullName evidence="1">KANL3/Tex30 alpha/beta hydrolase-like domain-containing protein</fullName>
    </recommendedName>
</protein>
<evidence type="ECO:0000259" key="1">
    <source>
        <dbReference type="Pfam" id="PF20408"/>
    </source>
</evidence>
<dbReference type="Gene3D" id="3.40.50.1820">
    <property type="entry name" value="alpha/beta hydrolase"/>
    <property type="match status" value="1"/>
</dbReference>
<dbReference type="Pfam" id="PF20408">
    <property type="entry name" value="Abhydrolase_11"/>
    <property type="match status" value="1"/>
</dbReference>
<dbReference type="EMBL" id="SOAX01000005">
    <property type="protein sequence ID" value="TDT39402.1"/>
    <property type="molecule type" value="Genomic_DNA"/>
</dbReference>
<dbReference type="InterPro" id="IPR029058">
    <property type="entry name" value="AB_hydrolase_fold"/>
</dbReference>
<reference evidence="2 3" key="1">
    <citation type="submission" date="2019-03" db="EMBL/GenBank/DDBJ databases">
        <title>Genomic Encyclopedia of Type Strains, Phase IV (KMG-IV): sequencing the most valuable type-strain genomes for metagenomic binning, comparative biology and taxonomic classification.</title>
        <authorList>
            <person name="Goeker M."/>
        </authorList>
    </citation>
    <scope>NUCLEOTIDE SEQUENCE [LARGE SCALE GENOMIC DNA]</scope>
    <source>
        <strain evidence="2 3">DSM 15505</strain>
    </source>
</reference>
<dbReference type="InterPro" id="IPR026555">
    <property type="entry name" value="NSL3/Tex30"/>
</dbReference>
<gene>
    <name evidence="2" type="ORF">DES49_2327</name>
</gene>
<evidence type="ECO:0000313" key="2">
    <source>
        <dbReference type="EMBL" id="TDT39402.1"/>
    </source>
</evidence>
<dbReference type="OrthoDB" id="652634at2"/>
<comment type="caution">
    <text evidence="2">The sequence shown here is derived from an EMBL/GenBank/DDBJ whole genome shotgun (WGS) entry which is preliminary data.</text>
</comment>
<sequence length="215" mass="23887">MDMLYDGHEGPLVLLAHGAGAPMDSGAMNRITSALVAAGFRVGRFEFPYMMKRRQDGRKRPPDGMKTLLRAWRDCIDQVLDACEPGERLFIGGKSMGGRMATHILAEECPEAVAGAMVFGYPFHPPGKLDRWRIDHFPRLERPLWIAQGERDPFGKRQELADIDWGRAPVRVHWVANGDHDFLPTRRSGLDQDSLLAEAASAAADFGQQCLEGGF</sequence>
<dbReference type="SUPFAM" id="SSF53474">
    <property type="entry name" value="alpha/beta-Hydrolases"/>
    <property type="match status" value="1"/>
</dbReference>
<dbReference type="RefSeq" id="WP_133736574.1">
    <property type="nucleotide sequence ID" value="NZ_SOAX01000005.1"/>
</dbReference>
<dbReference type="AlphaFoldDB" id="A0A4R7JMW0"/>
<evidence type="ECO:0000313" key="3">
    <source>
        <dbReference type="Proteomes" id="UP000295830"/>
    </source>
</evidence>
<dbReference type="PANTHER" id="PTHR13136">
    <property type="entry name" value="TESTIS DEVELOPMENT PROTEIN PRTD"/>
    <property type="match status" value="1"/>
</dbReference>
<proteinExistence type="predicted"/>
<keyword evidence="3" id="KW-1185">Reference proteome</keyword>
<name>A0A4R7JMW0_9GAMM</name>
<feature type="domain" description="KANL3/Tex30 alpha/beta hydrolase-like" evidence="1">
    <location>
        <begin position="12"/>
        <end position="206"/>
    </location>
</feature>